<evidence type="ECO:0000313" key="2">
    <source>
        <dbReference type="Proteomes" id="UP000003755"/>
    </source>
</evidence>
<keyword evidence="2" id="KW-1185">Reference proteome</keyword>
<protein>
    <submittedName>
        <fullName evidence="1">Uncharacterized protein</fullName>
    </submittedName>
</protein>
<accession>C9LA50</accession>
<dbReference type="AlphaFoldDB" id="C9LA50"/>
<gene>
    <name evidence="1" type="ORF">BLAHAN_06299</name>
</gene>
<dbReference type="HOGENOM" id="CLU_2987495_0_0_9"/>
<dbReference type="Proteomes" id="UP000003755">
    <property type="component" value="Unassembled WGS sequence"/>
</dbReference>
<evidence type="ECO:0000313" key="1">
    <source>
        <dbReference type="EMBL" id="EEX20848.1"/>
    </source>
</evidence>
<sequence>MVSKAFAFNKKGGTADIDKIIRPLQSETGSRGRSFFILLDIESYETNSFPAKRKRGE</sequence>
<proteinExistence type="predicted"/>
<dbReference type="STRING" id="537007.BLAHAN_06299"/>
<dbReference type="EMBL" id="ABYU02000030">
    <property type="protein sequence ID" value="EEX20848.1"/>
    <property type="molecule type" value="Genomic_DNA"/>
</dbReference>
<comment type="caution">
    <text evidence="1">The sequence shown here is derived from an EMBL/GenBank/DDBJ whole genome shotgun (WGS) entry which is preliminary data.</text>
</comment>
<reference evidence="1" key="1">
    <citation type="submission" date="2009-09" db="EMBL/GenBank/DDBJ databases">
        <authorList>
            <person name="Weinstock G."/>
            <person name="Sodergren E."/>
            <person name="Clifton S."/>
            <person name="Fulton L."/>
            <person name="Fulton B."/>
            <person name="Courtney L."/>
            <person name="Fronick C."/>
            <person name="Harrison M."/>
            <person name="Strong C."/>
            <person name="Farmer C."/>
            <person name="Delahaunty K."/>
            <person name="Markovic C."/>
            <person name="Hall O."/>
            <person name="Minx P."/>
            <person name="Tomlinson C."/>
            <person name="Mitreva M."/>
            <person name="Nelson J."/>
            <person name="Hou S."/>
            <person name="Wollam A."/>
            <person name="Pepin K.H."/>
            <person name="Johnson M."/>
            <person name="Bhonagiri V."/>
            <person name="Nash W.E."/>
            <person name="Warren W."/>
            <person name="Chinwalla A."/>
            <person name="Mardis E.R."/>
            <person name="Wilson R.K."/>
        </authorList>
    </citation>
    <scope>NUCLEOTIDE SEQUENCE [LARGE SCALE GENOMIC DNA]</scope>
    <source>
        <strain evidence="1">DSM 20583</strain>
    </source>
</reference>
<organism evidence="1 2">
    <name type="scientific">Blautia hansenii DSM 20583</name>
    <dbReference type="NCBI Taxonomy" id="537007"/>
    <lineage>
        <taxon>Bacteria</taxon>
        <taxon>Bacillati</taxon>
        <taxon>Bacillota</taxon>
        <taxon>Clostridia</taxon>
        <taxon>Lachnospirales</taxon>
        <taxon>Lachnospiraceae</taxon>
        <taxon>Blautia</taxon>
    </lineage>
</organism>
<name>C9LA50_BLAHA</name>